<dbReference type="GO" id="GO:0006607">
    <property type="term" value="P:NLS-bearing protein import into nucleus"/>
    <property type="evidence" value="ECO:0007669"/>
    <property type="project" value="UniProtKB-ARBA"/>
</dbReference>
<comment type="similarity">
    <text evidence="1 5">Belongs to the importin alpha family.</text>
</comment>
<dbReference type="PANTHER" id="PTHR23316">
    <property type="entry name" value="IMPORTIN ALPHA"/>
    <property type="match status" value="1"/>
</dbReference>
<accession>A0A1B0DK48</accession>
<sequence>MPENDRINAYKNHAKHETMKLRRQEVTVELRKNKKDDQLMKRRNIELDESLSPQKDVPGTQADESISLDQIVAGLTNPDVKARFDSVQAARKMLSRERNPPIDILIAHGIVPKCVQLLSDFEHPEIQFEAAWTLTNIASGTTEQTKAVIEADSIPRFVALMGSTSANVAEQAVWALGNIAGDGAEARDTVLNHHVVAALMHLLTTELSLSCLRNVVWLISNLCRNKPPAVAFDHVRNLLPTVARLLHHEDSQVLSDTCWALSYITDDDNAKIQAVVDAGCVPRLCELLDAKEPAIITPALRSIGNIVTGTDSQTDAVISAGAVARLSKLLRYPKASIVKEAAWTVSNITAGNPRQIQHIIDAGIIGDMIEVLARGDFKSQKEAAWAITNLTTGASNQQTLHVLRNYNFLKPFCDLMESKDSKTVKVVLQGVLNLLMVADKVDGREAMCIQIEEVES</sequence>
<keyword evidence="2 5" id="KW-0813">Transport</keyword>
<dbReference type="VEuPathDB" id="VectorBase:PPAI008622"/>
<dbReference type="GO" id="GO:0005634">
    <property type="term" value="C:nucleus"/>
    <property type="evidence" value="ECO:0007669"/>
    <property type="project" value="UniProtKB-ARBA"/>
</dbReference>
<evidence type="ECO:0000256" key="1">
    <source>
        <dbReference type="ARBA" id="ARBA00010394"/>
    </source>
</evidence>
<keyword evidence="4 5" id="KW-0653">Protein transport</keyword>
<evidence type="ECO:0000256" key="4">
    <source>
        <dbReference type="ARBA" id="ARBA00022927"/>
    </source>
</evidence>
<dbReference type="GO" id="GO:0061608">
    <property type="term" value="F:nuclear import signal receptor activity"/>
    <property type="evidence" value="ECO:0007669"/>
    <property type="project" value="InterPro"/>
</dbReference>
<dbReference type="EnsemblMetazoa" id="PPAI008622-RA">
    <property type="protein sequence ID" value="PPAI008622-PA"/>
    <property type="gene ID" value="PPAI008622"/>
</dbReference>
<dbReference type="InterPro" id="IPR000225">
    <property type="entry name" value="Armadillo"/>
</dbReference>
<dbReference type="SMART" id="SM00185">
    <property type="entry name" value="ARM"/>
    <property type="match status" value="8"/>
</dbReference>
<dbReference type="FunFam" id="1.25.10.10:FF:000009">
    <property type="entry name" value="Importin subunit alpha"/>
    <property type="match status" value="1"/>
</dbReference>
<proteinExistence type="inferred from homology"/>
<dbReference type="EMBL" id="AJVK01015907">
    <property type="status" value="NOT_ANNOTATED_CDS"/>
    <property type="molecule type" value="Genomic_DNA"/>
</dbReference>
<dbReference type="Pfam" id="PF00514">
    <property type="entry name" value="Arm"/>
    <property type="match status" value="7"/>
</dbReference>
<name>A0A1B0DK48_PHLPP</name>
<dbReference type="GO" id="GO:0005737">
    <property type="term" value="C:cytoplasm"/>
    <property type="evidence" value="ECO:0007669"/>
    <property type="project" value="InterPro"/>
</dbReference>
<evidence type="ECO:0000256" key="2">
    <source>
        <dbReference type="ARBA" id="ARBA00022448"/>
    </source>
</evidence>
<dbReference type="AlphaFoldDB" id="A0A1B0DK48"/>
<dbReference type="InterPro" id="IPR002652">
    <property type="entry name" value="Importin-a_IBB"/>
</dbReference>
<dbReference type="PROSITE" id="PS51214">
    <property type="entry name" value="IBB"/>
    <property type="match status" value="1"/>
</dbReference>
<dbReference type="PROSITE" id="PS50176">
    <property type="entry name" value="ARM_REPEAT"/>
    <property type="match status" value="1"/>
</dbReference>
<reference evidence="6" key="1">
    <citation type="submission" date="2022-08" db="UniProtKB">
        <authorList>
            <consortium name="EnsemblMetazoa"/>
        </authorList>
    </citation>
    <scope>IDENTIFICATION</scope>
    <source>
        <strain evidence="6">Israel</strain>
    </source>
</reference>
<dbReference type="Gene3D" id="1.25.10.10">
    <property type="entry name" value="Leucine-rich Repeat Variant"/>
    <property type="match status" value="1"/>
</dbReference>
<dbReference type="EMBL" id="AJVK01015908">
    <property type="status" value="NOT_ANNOTATED_CDS"/>
    <property type="molecule type" value="Genomic_DNA"/>
</dbReference>
<dbReference type="SUPFAM" id="SSF48371">
    <property type="entry name" value="ARM repeat"/>
    <property type="match status" value="1"/>
</dbReference>
<dbReference type="VEuPathDB" id="VectorBase:PPAPM1_007550"/>
<evidence type="ECO:0000256" key="5">
    <source>
        <dbReference type="PIRNR" id="PIRNR005673"/>
    </source>
</evidence>
<evidence type="ECO:0000313" key="7">
    <source>
        <dbReference type="Proteomes" id="UP000092462"/>
    </source>
</evidence>
<evidence type="ECO:0000313" key="6">
    <source>
        <dbReference type="EnsemblMetazoa" id="PPAI008622-PA"/>
    </source>
</evidence>
<organism evidence="6 7">
    <name type="scientific">Phlebotomus papatasi</name>
    <name type="common">Sandfly</name>
    <dbReference type="NCBI Taxonomy" id="29031"/>
    <lineage>
        <taxon>Eukaryota</taxon>
        <taxon>Metazoa</taxon>
        <taxon>Ecdysozoa</taxon>
        <taxon>Arthropoda</taxon>
        <taxon>Hexapoda</taxon>
        <taxon>Insecta</taxon>
        <taxon>Pterygota</taxon>
        <taxon>Neoptera</taxon>
        <taxon>Endopterygota</taxon>
        <taxon>Diptera</taxon>
        <taxon>Nematocera</taxon>
        <taxon>Psychodoidea</taxon>
        <taxon>Psychodidae</taxon>
        <taxon>Phlebotomus</taxon>
        <taxon>Phlebotomus</taxon>
    </lineage>
</organism>
<protein>
    <recommendedName>
        <fullName evidence="5">Importin subunit alpha</fullName>
    </recommendedName>
</protein>
<dbReference type="InterPro" id="IPR016024">
    <property type="entry name" value="ARM-type_fold"/>
</dbReference>
<evidence type="ECO:0000256" key="3">
    <source>
        <dbReference type="ARBA" id="ARBA00022737"/>
    </source>
</evidence>
<dbReference type="Gene3D" id="1.20.5.690">
    <property type="entry name" value="Importin-alpha, importin-beta-binding domain"/>
    <property type="match status" value="1"/>
</dbReference>
<dbReference type="Pfam" id="PF01749">
    <property type="entry name" value="IBB"/>
    <property type="match status" value="1"/>
</dbReference>
<keyword evidence="7" id="KW-1185">Reference proteome</keyword>
<dbReference type="InterPro" id="IPR011989">
    <property type="entry name" value="ARM-like"/>
</dbReference>
<dbReference type="InterPro" id="IPR036975">
    <property type="entry name" value="Importin-a_IBB_sf"/>
</dbReference>
<dbReference type="InterPro" id="IPR024931">
    <property type="entry name" value="Importin_alpha"/>
</dbReference>
<dbReference type="PIRSF" id="PIRSF005673">
    <property type="entry name" value="Importin_alpha"/>
    <property type="match status" value="1"/>
</dbReference>
<keyword evidence="3" id="KW-0677">Repeat</keyword>
<dbReference type="Proteomes" id="UP000092462">
    <property type="component" value="Unassembled WGS sequence"/>
</dbReference>